<dbReference type="SUPFAM" id="SSF53448">
    <property type="entry name" value="Nucleotide-diphospho-sugar transferases"/>
    <property type="match status" value="1"/>
</dbReference>
<dbReference type="Proteomes" id="UP000191144">
    <property type="component" value="Chromosome F"/>
</dbReference>
<evidence type="ECO:0000256" key="5">
    <source>
        <dbReference type="ARBA" id="ARBA00022692"/>
    </source>
</evidence>
<dbReference type="OrthoDB" id="430354at2759"/>
<dbReference type="GO" id="GO:0000033">
    <property type="term" value="F:alpha-1,3-mannosyltransferase activity"/>
    <property type="evidence" value="ECO:0007669"/>
    <property type="project" value="TreeGrafter"/>
</dbReference>
<dbReference type="PANTHER" id="PTHR31392:SF1">
    <property type="entry name" value="ALPHA-1,3-MANNOSYLTRANSFERASE MNN1-RELATED"/>
    <property type="match status" value="1"/>
</dbReference>
<name>A0A1G4JUN3_9SACH</name>
<comment type="subcellular location">
    <subcellularLocation>
        <location evidence="1">Membrane</location>
        <topology evidence="1">Single-pass type II membrane protein</topology>
    </subcellularLocation>
</comment>
<sequence length="612" mass="70942">MRKLRITRRTLCVAIVLIASVLFLHRSRRSHYMQLVDFPVELAQQRRTLADSPFARFPVPNSKGVSEAESLRAFRSQSLLEKCQWFFHTTYAESSDWTNDQVRVRYDDPHDDNARLSHIFERLRMFDTCFVEGKLAMEQVLGPRYNAHDFHRRMFPFLAPFQHQQDLWPNITHLNSKRQLPQGVNPAWNADSQTRSTFQVDTSRSFWENWAAFSSGKGLVLSVGERHLELLFRLLTVLDHLDNKLPIQLVQQEGELSPQFFKSLTQHLQKSKQQVYYVNCGSFLNPAYADKMTYFVNKWLATLFNTFSEIILLDADVVPFVEVDTFFSEPHYRKTGSLFYKDRDLSDEFTFDHCIEMFKYLEPSAEAVLLMDHQMKVNTSSVSPSTSDFASEKELVYSRFFYHKALHNVDSGLVVLNKTQKLTSLLMSFFMNLDSKTIGCVYGDKELFWMGHLFSGKDYTIDANFGAVIGPLETRDELNEVEYKVCATQMGHVNEKKELLWLNGGLRTCKIPDAAQRDFDQKSDYFESRYNSMQRLTDLYNAPLTLEAFIIPEISTQPWIKANECCEYSYCATAKIPAAQSIANHAKVAVFDTEMSQHYNEIAAVWNREITI</sequence>
<evidence type="ECO:0000256" key="8">
    <source>
        <dbReference type="ARBA" id="ARBA00023136"/>
    </source>
</evidence>
<keyword evidence="7" id="KW-1133">Transmembrane helix</keyword>
<evidence type="ECO:0000256" key="6">
    <source>
        <dbReference type="ARBA" id="ARBA00022968"/>
    </source>
</evidence>
<dbReference type="InterPro" id="IPR022751">
    <property type="entry name" value="Alpha_mannosyltransferase"/>
</dbReference>
<reference evidence="11" key="1">
    <citation type="submission" date="2016-03" db="EMBL/GenBank/DDBJ databases">
        <authorList>
            <person name="Devillers Hugo."/>
        </authorList>
    </citation>
    <scope>NUCLEOTIDE SEQUENCE [LARGE SCALE GENOMIC DNA]</scope>
</reference>
<gene>
    <name evidence="10" type="ORF">LAME_0F08680G</name>
</gene>
<keyword evidence="4" id="KW-0808">Transferase</keyword>
<organism evidence="10 11">
    <name type="scientific">Lachancea meyersii CBS 8951</name>
    <dbReference type="NCBI Taxonomy" id="1266667"/>
    <lineage>
        <taxon>Eukaryota</taxon>
        <taxon>Fungi</taxon>
        <taxon>Dikarya</taxon>
        <taxon>Ascomycota</taxon>
        <taxon>Saccharomycotina</taxon>
        <taxon>Saccharomycetes</taxon>
        <taxon>Saccharomycetales</taxon>
        <taxon>Saccharomycetaceae</taxon>
        <taxon>Lachancea</taxon>
    </lineage>
</organism>
<keyword evidence="8" id="KW-0472">Membrane</keyword>
<dbReference type="GO" id="GO:0005794">
    <property type="term" value="C:Golgi apparatus"/>
    <property type="evidence" value="ECO:0007669"/>
    <property type="project" value="TreeGrafter"/>
</dbReference>
<evidence type="ECO:0000313" key="10">
    <source>
        <dbReference type="EMBL" id="SCU94692.1"/>
    </source>
</evidence>
<proteinExistence type="inferred from homology"/>
<dbReference type="GO" id="GO:0016020">
    <property type="term" value="C:membrane"/>
    <property type="evidence" value="ECO:0007669"/>
    <property type="project" value="UniProtKB-SubCell"/>
</dbReference>
<dbReference type="InterPro" id="IPR029044">
    <property type="entry name" value="Nucleotide-diphossugar_trans"/>
</dbReference>
<evidence type="ECO:0000256" key="7">
    <source>
        <dbReference type="ARBA" id="ARBA00022989"/>
    </source>
</evidence>
<dbReference type="PANTHER" id="PTHR31392">
    <property type="entry name" value="ALPHA-1,3-MANNOSYLTRANSFERASE MNN1-RELATED"/>
    <property type="match status" value="1"/>
</dbReference>
<dbReference type="Pfam" id="PF11051">
    <property type="entry name" value="Mannosyl_trans3"/>
    <property type="match status" value="1"/>
</dbReference>
<dbReference type="EMBL" id="LT598477">
    <property type="protein sequence ID" value="SCU94692.1"/>
    <property type="molecule type" value="Genomic_DNA"/>
</dbReference>
<keyword evidence="6" id="KW-0735">Signal-anchor</keyword>
<keyword evidence="9" id="KW-0325">Glycoprotein</keyword>
<keyword evidence="5" id="KW-0812">Transmembrane</keyword>
<keyword evidence="3" id="KW-0328">Glycosyltransferase</keyword>
<evidence type="ECO:0000256" key="2">
    <source>
        <dbReference type="ARBA" id="ARBA00009105"/>
    </source>
</evidence>
<evidence type="ECO:0000256" key="4">
    <source>
        <dbReference type="ARBA" id="ARBA00022679"/>
    </source>
</evidence>
<evidence type="ECO:0000256" key="9">
    <source>
        <dbReference type="ARBA" id="ARBA00023180"/>
    </source>
</evidence>
<comment type="similarity">
    <text evidence="2">Belongs to the MNN1/MNT family.</text>
</comment>
<dbReference type="GO" id="GO:0006493">
    <property type="term" value="P:protein O-linked glycosylation"/>
    <property type="evidence" value="ECO:0007669"/>
    <property type="project" value="TreeGrafter"/>
</dbReference>
<evidence type="ECO:0000256" key="1">
    <source>
        <dbReference type="ARBA" id="ARBA00004606"/>
    </source>
</evidence>
<accession>A0A1G4JUN3</accession>
<keyword evidence="11" id="KW-1185">Reference proteome</keyword>
<evidence type="ECO:0000256" key="3">
    <source>
        <dbReference type="ARBA" id="ARBA00022676"/>
    </source>
</evidence>
<evidence type="ECO:0000313" key="11">
    <source>
        <dbReference type="Proteomes" id="UP000191144"/>
    </source>
</evidence>
<protein>
    <submittedName>
        <fullName evidence="10">LAME_0F08680g1_1</fullName>
    </submittedName>
</protein>
<dbReference type="AlphaFoldDB" id="A0A1G4JUN3"/>